<protein>
    <recommendedName>
        <fullName evidence="1">UBC core domain-containing protein</fullName>
    </recommendedName>
</protein>
<dbReference type="PROSITE" id="PS50127">
    <property type="entry name" value="UBC_2"/>
    <property type="match status" value="1"/>
</dbReference>
<gene>
    <name evidence="2" type="ORF">BSTOLATCC_MIC14743</name>
</gene>
<evidence type="ECO:0000313" key="2">
    <source>
        <dbReference type="EMBL" id="CAG9316002.1"/>
    </source>
</evidence>
<dbReference type="Gene3D" id="3.10.110.10">
    <property type="entry name" value="Ubiquitin Conjugating Enzyme"/>
    <property type="match status" value="1"/>
</dbReference>
<dbReference type="Proteomes" id="UP001162131">
    <property type="component" value="Unassembled WGS sequence"/>
</dbReference>
<proteinExistence type="predicted"/>
<evidence type="ECO:0000259" key="1">
    <source>
        <dbReference type="PROSITE" id="PS50127"/>
    </source>
</evidence>
<dbReference type="EMBL" id="CAJZBQ010000014">
    <property type="protein sequence ID" value="CAG9316002.1"/>
    <property type="molecule type" value="Genomic_DNA"/>
</dbReference>
<dbReference type="InterPro" id="IPR016135">
    <property type="entry name" value="UBQ-conjugating_enzyme/RWD"/>
</dbReference>
<feature type="domain" description="UBC core" evidence="1">
    <location>
        <begin position="1"/>
        <end position="66"/>
    </location>
</feature>
<accession>A0AAU9ISB8</accession>
<reference evidence="2" key="1">
    <citation type="submission" date="2021-09" db="EMBL/GenBank/DDBJ databases">
        <authorList>
            <consortium name="AG Swart"/>
            <person name="Singh M."/>
            <person name="Singh A."/>
            <person name="Seah K."/>
            <person name="Emmerich C."/>
        </authorList>
    </citation>
    <scope>NUCLEOTIDE SEQUENCE</scope>
    <source>
        <strain evidence="2">ATCC30299</strain>
    </source>
</reference>
<name>A0AAU9ISB8_9CILI</name>
<keyword evidence="3" id="KW-1185">Reference proteome</keyword>
<dbReference type="SUPFAM" id="SSF54495">
    <property type="entry name" value="UBC-like"/>
    <property type="match status" value="1"/>
</dbReference>
<dbReference type="InterPro" id="IPR000608">
    <property type="entry name" value="UBC"/>
</dbReference>
<dbReference type="AlphaFoldDB" id="A0AAU9ISB8"/>
<organism evidence="2 3">
    <name type="scientific">Blepharisma stoltei</name>
    <dbReference type="NCBI Taxonomy" id="1481888"/>
    <lineage>
        <taxon>Eukaryota</taxon>
        <taxon>Sar</taxon>
        <taxon>Alveolata</taxon>
        <taxon>Ciliophora</taxon>
        <taxon>Postciliodesmatophora</taxon>
        <taxon>Heterotrichea</taxon>
        <taxon>Heterotrichida</taxon>
        <taxon>Blepharismidae</taxon>
        <taxon>Blepharisma</taxon>
    </lineage>
</organism>
<comment type="caution">
    <text evidence="2">The sequence shown here is derived from an EMBL/GenBank/DDBJ whole genome shotgun (WGS) entry which is preliminary data.</text>
</comment>
<sequence>MKPVLNWSQWNPNWIRSLDWFIIRKNEDSNELIGAIQGPTNTPYEGGIFYFSITIFGKYFLPEFNF</sequence>
<evidence type="ECO:0000313" key="3">
    <source>
        <dbReference type="Proteomes" id="UP001162131"/>
    </source>
</evidence>